<feature type="compositionally biased region" description="Basic residues" evidence="1">
    <location>
        <begin position="555"/>
        <end position="566"/>
    </location>
</feature>
<feature type="compositionally biased region" description="Basic and acidic residues" evidence="1">
    <location>
        <begin position="26"/>
        <end position="37"/>
    </location>
</feature>
<feature type="compositionally biased region" description="Polar residues" evidence="1">
    <location>
        <begin position="368"/>
        <end position="382"/>
    </location>
</feature>
<feature type="compositionally biased region" description="Polar residues" evidence="1">
    <location>
        <begin position="543"/>
        <end position="554"/>
    </location>
</feature>
<proteinExistence type="predicted"/>
<feature type="region of interest" description="Disordered" evidence="1">
    <location>
        <begin position="543"/>
        <end position="598"/>
    </location>
</feature>
<protein>
    <submittedName>
        <fullName evidence="2">Uncharacterized protein</fullName>
    </submittedName>
</protein>
<evidence type="ECO:0000313" key="3">
    <source>
        <dbReference type="Proteomes" id="UP000639403"/>
    </source>
</evidence>
<feature type="compositionally biased region" description="Polar residues" evidence="1">
    <location>
        <begin position="306"/>
        <end position="322"/>
    </location>
</feature>
<feature type="region of interest" description="Disordered" evidence="1">
    <location>
        <begin position="306"/>
        <end position="338"/>
    </location>
</feature>
<dbReference type="Proteomes" id="UP000639403">
    <property type="component" value="Unassembled WGS sequence"/>
</dbReference>
<feature type="region of interest" description="Disordered" evidence="1">
    <location>
        <begin position="114"/>
        <end position="136"/>
    </location>
</feature>
<feature type="region of interest" description="Disordered" evidence="1">
    <location>
        <begin position="441"/>
        <end position="460"/>
    </location>
</feature>
<reference evidence="2" key="2">
    <citation type="journal article" name="Front. Microbiol.">
        <title>Degradative Capacity of Two Strains of Rhodonia placenta: From Phenotype to Genotype.</title>
        <authorList>
            <person name="Kolle M."/>
            <person name="Horta M.A.C."/>
            <person name="Nowrousian M."/>
            <person name="Ohm R.A."/>
            <person name="Benz J.P."/>
            <person name="Pilgard A."/>
        </authorList>
    </citation>
    <scope>NUCLEOTIDE SEQUENCE</scope>
    <source>
        <strain evidence="2">FPRL280</strain>
    </source>
</reference>
<name>A0A8H7PAS9_9APHY</name>
<reference evidence="2" key="1">
    <citation type="submission" date="2020-11" db="EMBL/GenBank/DDBJ databases">
        <authorList>
            <person name="Koelle M."/>
            <person name="Horta M.A.C."/>
            <person name="Nowrousian M."/>
            <person name="Ohm R.A."/>
            <person name="Benz P."/>
            <person name="Pilgard A."/>
        </authorList>
    </citation>
    <scope>NUCLEOTIDE SEQUENCE</scope>
    <source>
        <strain evidence="2">FPRL280</strain>
    </source>
</reference>
<feature type="compositionally biased region" description="Basic residues" evidence="1">
    <location>
        <begin position="38"/>
        <end position="47"/>
    </location>
</feature>
<feature type="compositionally biased region" description="Low complexity" evidence="1">
    <location>
        <begin position="158"/>
        <end position="172"/>
    </location>
</feature>
<feature type="region of interest" description="Disordered" evidence="1">
    <location>
        <begin position="368"/>
        <end position="398"/>
    </location>
</feature>
<feature type="compositionally biased region" description="Polar residues" evidence="1">
    <location>
        <begin position="1"/>
        <end position="18"/>
    </location>
</feature>
<sequence length="598" mass="64898">MYNAASLYSQPSTTQQATDEVIADSEPEREGRRQRDKQLKKRGKKTKQSKEEVIELTDSDVGSAAPATKGIRARIIIEVTATDNRGAEIPDDDDNASETTFPSLGALLQEQLPTRRDPTPGAAVNHDINTSGNEDENIGSKLKQFAYILPPRLSRNPSLALSSRSGSIASTSRPKHPYKKSTPQTAYPFSAEFSDADMTRLRTCVGCECAWTTRKTVAQKLKHIRTCAKKRALTNETITILIRKELDKAPPTTIREEPQIPETLLEDVMQDTGAKRKGKRKQVASTVQTLAETRGGILGRAREMLGNSQPRLSATSNDSIASSRRAHPAMPPPTQAFGESSLMRRQVSDGEPVQQIAFASTQVFAPSKLATSQTTTLNNSSPRALGSEAAKMPPPTQAFASSSIGTTTRFMEMTSPPNPSSGTLASSANAATQMPQLVNTDSPAVDSRLSDPSHDPLHSTTSNTLYCNDVGIAGGSAYDVYYDYENQARWSFDDAVMHFDPHLPAAGRYEVSKSATPGPSTQLEAREDLIGWLGVHEADQDGTVSNNEIQSLKTVRQKKAQSKKKRVGETGSAEPEVVSPAEITETEFDDMLPLARPL</sequence>
<feature type="compositionally biased region" description="Basic and acidic residues" evidence="1">
    <location>
        <begin position="448"/>
        <end position="457"/>
    </location>
</feature>
<feature type="region of interest" description="Disordered" evidence="1">
    <location>
        <begin position="1"/>
        <end position="52"/>
    </location>
</feature>
<organism evidence="2 3">
    <name type="scientific">Rhodonia placenta</name>
    <dbReference type="NCBI Taxonomy" id="104341"/>
    <lineage>
        <taxon>Eukaryota</taxon>
        <taxon>Fungi</taxon>
        <taxon>Dikarya</taxon>
        <taxon>Basidiomycota</taxon>
        <taxon>Agaricomycotina</taxon>
        <taxon>Agaricomycetes</taxon>
        <taxon>Polyporales</taxon>
        <taxon>Adustoporiaceae</taxon>
        <taxon>Rhodonia</taxon>
    </lineage>
</organism>
<feature type="region of interest" description="Disordered" evidence="1">
    <location>
        <begin position="158"/>
        <end position="183"/>
    </location>
</feature>
<accession>A0A8H7PAS9</accession>
<evidence type="ECO:0000256" key="1">
    <source>
        <dbReference type="SAM" id="MobiDB-lite"/>
    </source>
</evidence>
<gene>
    <name evidence="2" type="ORF">IEO21_00939</name>
</gene>
<evidence type="ECO:0000313" key="2">
    <source>
        <dbReference type="EMBL" id="KAF9820962.1"/>
    </source>
</evidence>
<dbReference type="AlphaFoldDB" id="A0A8H7PAS9"/>
<comment type="caution">
    <text evidence="2">The sequence shown here is derived from an EMBL/GenBank/DDBJ whole genome shotgun (WGS) entry which is preliminary data.</text>
</comment>
<dbReference type="EMBL" id="JADOXO010000006">
    <property type="protein sequence ID" value="KAF9820962.1"/>
    <property type="molecule type" value="Genomic_DNA"/>
</dbReference>